<sequence length="198" mass="21130">MSSVINFPAAPAAEVIDEAFFEKFADAALLMTCFETVANAIEVVEEGAKIHERDETHVSLIEACMALAVLFRRRTGYAVQTVSADHLEKQRQALLAGEVISSLPIPIRPPELKPLAASAFAGLADLELAQAGFNYIRRVGELINGNCPQLVELDLARAHSVDALNAYSQLISRLAGSAAQDVSASLPTITGPSSETLQ</sequence>
<protein>
    <submittedName>
        <fullName evidence="1">Uncharacterized protein</fullName>
    </submittedName>
</protein>
<name>A0A2S3WQ44_PSEPU</name>
<proteinExistence type="predicted"/>
<gene>
    <name evidence="1" type="ORF">BGP82_19675</name>
</gene>
<reference evidence="1 2" key="1">
    <citation type="submission" date="2016-08" db="EMBL/GenBank/DDBJ databases">
        <authorList>
            <person name="Seilhamer J.J."/>
        </authorList>
    </citation>
    <scope>NUCLEOTIDE SEQUENCE [LARGE SCALE GENOMIC DNA]</scope>
    <source>
        <strain evidence="1 2">KH-18-2</strain>
    </source>
</reference>
<accession>A0A2S3WQ44</accession>
<dbReference type="AlphaFoldDB" id="A0A2S3WQ44"/>
<comment type="caution">
    <text evidence="1">The sequence shown here is derived from an EMBL/GenBank/DDBJ whole genome shotgun (WGS) entry which is preliminary data.</text>
</comment>
<evidence type="ECO:0000313" key="2">
    <source>
        <dbReference type="Proteomes" id="UP000237378"/>
    </source>
</evidence>
<dbReference type="EMBL" id="MING01000083">
    <property type="protein sequence ID" value="POG03493.1"/>
    <property type="molecule type" value="Genomic_DNA"/>
</dbReference>
<organism evidence="1 2">
    <name type="scientific">Pseudomonas putida</name>
    <name type="common">Arthrobacter siderocapsulatus</name>
    <dbReference type="NCBI Taxonomy" id="303"/>
    <lineage>
        <taxon>Bacteria</taxon>
        <taxon>Pseudomonadati</taxon>
        <taxon>Pseudomonadota</taxon>
        <taxon>Gammaproteobacteria</taxon>
        <taxon>Pseudomonadales</taxon>
        <taxon>Pseudomonadaceae</taxon>
        <taxon>Pseudomonas</taxon>
    </lineage>
</organism>
<evidence type="ECO:0000313" key="1">
    <source>
        <dbReference type="EMBL" id="POG03493.1"/>
    </source>
</evidence>
<dbReference type="RefSeq" id="WP_103469969.1">
    <property type="nucleotide sequence ID" value="NZ_MING01000083.1"/>
</dbReference>
<dbReference type="Proteomes" id="UP000237378">
    <property type="component" value="Unassembled WGS sequence"/>
</dbReference>
<reference evidence="1 2" key="2">
    <citation type="submission" date="2018-03" db="EMBL/GenBank/DDBJ databases">
        <title>Draft genome of Pseudomonas putida strain KH-18-2.</title>
        <authorList>
            <person name="Yoshizawa S."/>
            <person name="Khan N.H."/>
            <person name="Nishimura M."/>
            <person name="Chiura H.X."/>
            <person name="Ogura Y."/>
            <person name="Hayashi T."/>
            <person name="Kogure K."/>
        </authorList>
    </citation>
    <scope>NUCLEOTIDE SEQUENCE [LARGE SCALE GENOMIC DNA]</scope>
    <source>
        <strain evidence="1 2">KH-18-2</strain>
    </source>
</reference>